<dbReference type="GO" id="GO:0002098">
    <property type="term" value="P:tRNA wobble uridine modification"/>
    <property type="evidence" value="ECO:0007669"/>
    <property type="project" value="InterPro"/>
</dbReference>
<dbReference type="InterPro" id="IPR002218">
    <property type="entry name" value="MnmG-rel"/>
</dbReference>
<dbReference type="InterPro" id="IPR049312">
    <property type="entry name" value="GIDA_C_N"/>
</dbReference>
<keyword evidence="14" id="KW-1185">Reference proteome</keyword>
<evidence type="ECO:0000259" key="12">
    <source>
        <dbReference type="SMART" id="SM01228"/>
    </source>
</evidence>
<dbReference type="InterPro" id="IPR036188">
    <property type="entry name" value="FAD/NAD-bd_sf"/>
</dbReference>
<dbReference type="PANTHER" id="PTHR11806">
    <property type="entry name" value="GLUCOSE INHIBITED DIVISION PROTEIN A"/>
    <property type="match status" value="1"/>
</dbReference>
<dbReference type="Pfam" id="PF13932">
    <property type="entry name" value="SAM_GIDA_C"/>
    <property type="match status" value="1"/>
</dbReference>
<dbReference type="AlphaFoldDB" id="A0A1I3RQ15"/>
<feature type="binding site" evidence="11">
    <location>
        <begin position="274"/>
        <end position="288"/>
    </location>
    <ligand>
        <name>NAD(+)</name>
        <dbReference type="ChEBI" id="CHEBI:57540"/>
    </ligand>
</feature>
<comment type="subcellular location">
    <subcellularLocation>
        <location evidence="11">Cytoplasm</location>
    </subcellularLocation>
</comment>
<feature type="binding site" evidence="11">
    <location>
        <position position="181"/>
    </location>
    <ligand>
        <name>FAD</name>
        <dbReference type="ChEBI" id="CHEBI:57692"/>
    </ligand>
</feature>
<dbReference type="RefSeq" id="WP_090679219.1">
    <property type="nucleotide sequence ID" value="NZ_FORU01000008.1"/>
</dbReference>
<dbReference type="FunFam" id="1.10.150.570:FF:000001">
    <property type="entry name" value="tRNA uridine 5-carboxymethylaminomethyl modification enzyme MnmG"/>
    <property type="match status" value="1"/>
</dbReference>
<dbReference type="GO" id="GO:0050660">
    <property type="term" value="F:flavin adenine dinucleotide binding"/>
    <property type="evidence" value="ECO:0007669"/>
    <property type="project" value="UniProtKB-UniRule"/>
</dbReference>
<sequence>MSLFNVDYDVIVVGGGHAGSEAAAAAANMGSKTLLITMSLQNIAQMSCNPAMGGIAKGQIVREIDALGGYSGIVSDQTAIQFKMLNQSKGPAMWSPRVQSDRMRFSETWRLMLEGTPNLDFYQDMVTGLLVENYKIIGVRTSLGIEIKAKAVILTNGTFLNGLIHIGEKQFGGGRAGEGASFGITENLVALGFESGRMKTGTPPRVDGRSLDYSKMEPQPGDVNPSKFSYLDVTKPLTVQRDCHMTYTSPLVHDLLREGFDRSPMFAGRIKSIGPRYCPSIEDKINRFADKDRHQIFVEPEGWNTCEIYVNGFSTSLPEEVQFKALRSVVGFENVKVFRPGYAIEYDYFPPIQLKHTLETKLVGGLYFAGQINGTTGYEEAASQGLMAGMNAHLKVNEKEPFILRRDEAYIGVLIDDLITKGTEEPYRMFTSRAEYRTLLRQDNADFRLTPLSYELGLASKERMQRMDIKQSKSESFVNFFKETSVTLAEANPILEAKESSLMTQPDKMFKVFSRPQIELSDILKFEKVQEFIEEHDLDMEIIEQAEIQVKYSGYIEKERNNADKLTRLEDVRIPENFDYDKIKSLSYESKEKFKKIRPISISQASRISGVTPTDISILLIHMGR</sequence>
<evidence type="ECO:0000256" key="6">
    <source>
        <dbReference type="ARBA" id="ARBA00022694"/>
    </source>
</evidence>
<keyword evidence="5 11" id="KW-0285">Flavoprotein</keyword>
<dbReference type="InterPro" id="IPR026904">
    <property type="entry name" value="MnmG_C"/>
</dbReference>
<evidence type="ECO:0000256" key="3">
    <source>
        <dbReference type="ARBA" id="ARBA00007653"/>
    </source>
</evidence>
<accession>A0A1I3RQ15</accession>
<evidence type="ECO:0000256" key="4">
    <source>
        <dbReference type="ARBA" id="ARBA00020461"/>
    </source>
</evidence>
<dbReference type="InterPro" id="IPR047001">
    <property type="entry name" value="MnmG_C_subdom"/>
</dbReference>
<evidence type="ECO:0000256" key="11">
    <source>
        <dbReference type="HAMAP-Rule" id="MF_00129"/>
    </source>
</evidence>
<dbReference type="NCBIfam" id="TIGR00136">
    <property type="entry name" value="mnmG_gidA"/>
    <property type="match status" value="1"/>
</dbReference>
<dbReference type="GO" id="GO:0005829">
    <property type="term" value="C:cytosol"/>
    <property type="evidence" value="ECO:0007669"/>
    <property type="project" value="TreeGrafter"/>
</dbReference>
<protein>
    <recommendedName>
        <fullName evidence="4 11">tRNA uridine 5-carboxymethylaminomethyl modification enzyme MnmG</fullName>
    </recommendedName>
    <alternativeName>
        <fullName evidence="10 11">Glucose-inhibited division protein A</fullName>
    </alternativeName>
</protein>
<comment type="function">
    <text evidence="2 11">NAD-binding protein involved in the addition of a carboxymethylaminomethyl (cmnm) group at the wobble position (U34) of certain tRNAs, forming tRNA-cmnm(5)s(2)U34.</text>
</comment>
<feature type="domain" description="tRNA uridine 5-carboxymethylaminomethyl modification enzyme C-terminal subdomain" evidence="12">
    <location>
        <begin position="550"/>
        <end position="621"/>
    </location>
</feature>
<organism evidence="13 14">
    <name type="scientific">Myroides guanonis</name>
    <dbReference type="NCBI Taxonomy" id="1150112"/>
    <lineage>
        <taxon>Bacteria</taxon>
        <taxon>Pseudomonadati</taxon>
        <taxon>Bacteroidota</taxon>
        <taxon>Flavobacteriia</taxon>
        <taxon>Flavobacteriales</taxon>
        <taxon>Flavobacteriaceae</taxon>
        <taxon>Myroides</taxon>
    </lineage>
</organism>
<dbReference type="InterPro" id="IPR020595">
    <property type="entry name" value="MnmG-rel_CS"/>
</dbReference>
<dbReference type="Gene3D" id="1.10.10.1800">
    <property type="entry name" value="tRNA uridine 5-carboxymethylaminomethyl modification enzyme MnmG/GidA"/>
    <property type="match status" value="1"/>
</dbReference>
<evidence type="ECO:0000313" key="13">
    <source>
        <dbReference type="EMBL" id="SFJ48140.1"/>
    </source>
</evidence>
<dbReference type="SUPFAM" id="SSF51905">
    <property type="entry name" value="FAD/NAD(P)-binding domain"/>
    <property type="match status" value="1"/>
</dbReference>
<comment type="similarity">
    <text evidence="3 11">Belongs to the MnmG family.</text>
</comment>
<dbReference type="InterPro" id="IPR040131">
    <property type="entry name" value="MnmG_N"/>
</dbReference>
<dbReference type="InterPro" id="IPR004416">
    <property type="entry name" value="MnmG"/>
</dbReference>
<reference evidence="14" key="1">
    <citation type="submission" date="2016-10" db="EMBL/GenBank/DDBJ databases">
        <authorList>
            <person name="Varghese N."/>
            <person name="Submissions S."/>
        </authorList>
    </citation>
    <scope>NUCLEOTIDE SEQUENCE [LARGE SCALE GENOMIC DNA]</scope>
    <source>
        <strain evidence="14">DSM 26542</strain>
    </source>
</reference>
<dbReference type="PROSITE" id="PS01280">
    <property type="entry name" value="GIDA_1"/>
    <property type="match status" value="1"/>
</dbReference>
<evidence type="ECO:0000256" key="10">
    <source>
        <dbReference type="ARBA" id="ARBA00031800"/>
    </source>
</evidence>
<keyword evidence="8 11" id="KW-0520">NAD</keyword>
<dbReference type="FunFam" id="3.50.50.60:FF:000002">
    <property type="entry name" value="tRNA uridine 5-carboxymethylaminomethyl modification enzyme MnmG"/>
    <property type="match status" value="1"/>
</dbReference>
<dbReference type="InterPro" id="IPR044920">
    <property type="entry name" value="MnmG_C_subdom_sf"/>
</dbReference>
<comment type="cofactor">
    <cofactor evidence="1 11">
        <name>FAD</name>
        <dbReference type="ChEBI" id="CHEBI:57692"/>
    </cofactor>
</comment>
<dbReference type="PANTHER" id="PTHR11806:SF0">
    <property type="entry name" value="PROTEIN MTO1 HOMOLOG, MITOCHONDRIAL"/>
    <property type="match status" value="1"/>
</dbReference>
<gene>
    <name evidence="11" type="primary">mnmG</name>
    <name evidence="11" type="synonym">gidA</name>
    <name evidence="13" type="ORF">SAMN04487893_108123</name>
</gene>
<name>A0A1I3RQ15_9FLAO</name>
<evidence type="ECO:0000256" key="5">
    <source>
        <dbReference type="ARBA" id="ARBA00022630"/>
    </source>
</evidence>
<dbReference type="STRING" id="1150112.SAMN04487893_108123"/>
<dbReference type="Proteomes" id="UP000243887">
    <property type="component" value="Unassembled WGS sequence"/>
</dbReference>
<keyword evidence="7 11" id="KW-0274">FAD</keyword>
<evidence type="ECO:0000256" key="2">
    <source>
        <dbReference type="ARBA" id="ARBA00003717"/>
    </source>
</evidence>
<dbReference type="HAMAP" id="MF_00129">
    <property type="entry name" value="MnmG_GidA"/>
    <property type="match status" value="1"/>
</dbReference>
<dbReference type="Pfam" id="PF01134">
    <property type="entry name" value="GIDA"/>
    <property type="match status" value="1"/>
</dbReference>
<keyword evidence="6 11" id="KW-0819">tRNA processing</keyword>
<keyword evidence="11" id="KW-0963">Cytoplasm</keyword>
<dbReference type="OrthoDB" id="9815560at2"/>
<evidence type="ECO:0000256" key="1">
    <source>
        <dbReference type="ARBA" id="ARBA00001974"/>
    </source>
</evidence>
<dbReference type="Gene3D" id="3.50.50.60">
    <property type="entry name" value="FAD/NAD(P)-binding domain"/>
    <property type="match status" value="2"/>
</dbReference>
<proteinExistence type="inferred from homology"/>
<evidence type="ECO:0000256" key="9">
    <source>
        <dbReference type="ARBA" id="ARBA00025948"/>
    </source>
</evidence>
<dbReference type="SMART" id="SM01228">
    <property type="entry name" value="GIDA_assoc_3"/>
    <property type="match status" value="1"/>
</dbReference>
<dbReference type="GO" id="GO:0030488">
    <property type="term" value="P:tRNA methylation"/>
    <property type="evidence" value="ECO:0007669"/>
    <property type="project" value="TreeGrafter"/>
</dbReference>
<feature type="binding site" evidence="11">
    <location>
        <position position="126"/>
    </location>
    <ligand>
        <name>FAD</name>
        <dbReference type="ChEBI" id="CHEBI:57692"/>
    </ligand>
</feature>
<evidence type="ECO:0000256" key="8">
    <source>
        <dbReference type="ARBA" id="ARBA00023027"/>
    </source>
</evidence>
<feature type="binding site" evidence="11">
    <location>
        <begin position="14"/>
        <end position="19"/>
    </location>
    <ligand>
        <name>FAD</name>
        <dbReference type="ChEBI" id="CHEBI:57692"/>
    </ligand>
</feature>
<evidence type="ECO:0000313" key="14">
    <source>
        <dbReference type="Proteomes" id="UP000243887"/>
    </source>
</evidence>
<dbReference type="Gene3D" id="1.10.150.570">
    <property type="entry name" value="GidA associated domain, C-terminal subdomain"/>
    <property type="match status" value="1"/>
</dbReference>
<comment type="subunit">
    <text evidence="9 11">Homodimer. Heterotetramer of two MnmE and two MnmG subunits.</text>
</comment>
<dbReference type="EMBL" id="FORU01000008">
    <property type="protein sequence ID" value="SFJ48140.1"/>
    <property type="molecule type" value="Genomic_DNA"/>
</dbReference>
<dbReference type="PROSITE" id="PS01281">
    <property type="entry name" value="GIDA_2"/>
    <property type="match status" value="1"/>
</dbReference>
<feature type="binding site" evidence="11">
    <location>
        <position position="371"/>
    </location>
    <ligand>
        <name>FAD</name>
        <dbReference type="ChEBI" id="CHEBI:57692"/>
    </ligand>
</feature>
<dbReference type="Pfam" id="PF21680">
    <property type="entry name" value="GIDA_C_1st"/>
    <property type="match status" value="1"/>
</dbReference>
<evidence type="ECO:0000256" key="7">
    <source>
        <dbReference type="ARBA" id="ARBA00022827"/>
    </source>
</evidence>